<dbReference type="Proteomes" id="UP000184512">
    <property type="component" value="Unassembled WGS sequence"/>
</dbReference>
<protein>
    <submittedName>
        <fullName evidence="8">Zinc transport system permease protein</fullName>
    </submittedName>
</protein>
<feature type="transmembrane region" description="Helical" evidence="7">
    <location>
        <begin position="245"/>
        <end position="263"/>
    </location>
</feature>
<dbReference type="Pfam" id="PF00950">
    <property type="entry name" value="ABC-3"/>
    <property type="match status" value="1"/>
</dbReference>
<dbReference type="PANTHER" id="PTHR30477">
    <property type="entry name" value="ABC-TRANSPORTER METAL-BINDING PROTEIN"/>
    <property type="match status" value="1"/>
</dbReference>
<keyword evidence="5 7" id="KW-0472">Membrane</keyword>
<evidence type="ECO:0000256" key="7">
    <source>
        <dbReference type="SAM" id="Phobius"/>
    </source>
</evidence>
<comment type="similarity">
    <text evidence="2 6">Belongs to the ABC-3 integral membrane protein family.</text>
</comment>
<dbReference type="GO" id="GO:0055085">
    <property type="term" value="P:transmembrane transport"/>
    <property type="evidence" value="ECO:0007669"/>
    <property type="project" value="InterPro"/>
</dbReference>
<dbReference type="InterPro" id="IPR037294">
    <property type="entry name" value="ABC_BtuC-like"/>
</dbReference>
<dbReference type="STRING" id="1123357.SAMN02745244_03260"/>
<evidence type="ECO:0000256" key="4">
    <source>
        <dbReference type="ARBA" id="ARBA00022989"/>
    </source>
</evidence>
<evidence type="ECO:0000313" key="9">
    <source>
        <dbReference type="Proteomes" id="UP000184512"/>
    </source>
</evidence>
<name>A0A1M6M5V7_9ACTN</name>
<feature type="transmembrane region" description="Helical" evidence="7">
    <location>
        <begin position="215"/>
        <end position="239"/>
    </location>
</feature>
<keyword evidence="6" id="KW-0813">Transport</keyword>
<feature type="transmembrane region" description="Helical" evidence="7">
    <location>
        <begin position="91"/>
        <end position="112"/>
    </location>
</feature>
<proteinExistence type="inferred from homology"/>
<keyword evidence="4 7" id="KW-1133">Transmembrane helix</keyword>
<dbReference type="GO" id="GO:0043190">
    <property type="term" value="C:ATP-binding cassette (ABC) transporter complex"/>
    <property type="evidence" value="ECO:0007669"/>
    <property type="project" value="InterPro"/>
</dbReference>
<dbReference type="SUPFAM" id="SSF81345">
    <property type="entry name" value="ABC transporter involved in vitamin B12 uptake, BtuC"/>
    <property type="match status" value="1"/>
</dbReference>
<dbReference type="Gene3D" id="1.10.3470.10">
    <property type="entry name" value="ABC transporter involved in vitamin B12 uptake, BtuC"/>
    <property type="match status" value="1"/>
</dbReference>
<dbReference type="PANTHER" id="PTHR30477:SF0">
    <property type="entry name" value="METAL TRANSPORT SYSTEM MEMBRANE PROTEIN TM_0125-RELATED"/>
    <property type="match status" value="1"/>
</dbReference>
<feature type="transmembrane region" description="Helical" evidence="7">
    <location>
        <begin position="52"/>
        <end position="79"/>
    </location>
</feature>
<dbReference type="CDD" id="cd06550">
    <property type="entry name" value="TM_ABC_iron-siderophores_like"/>
    <property type="match status" value="1"/>
</dbReference>
<keyword evidence="9" id="KW-1185">Reference proteome</keyword>
<evidence type="ECO:0000256" key="2">
    <source>
        <dbReference type="ARBA" id="ARBA00008034"/>
    </source>
</evidence>
<reference evidence="9" key="1">
    <citation type="submission" date="2016-11" db="EMBL/GenBank/DDBJ databases">
        <authorList>
            <person name="Varghese N."/>
            <person name="Submissions S."/>
        </authorList>
    </citation>
    <scope>NUCLEOTIDE SEQUENCE [LARGE SCALE GENOMIC DNA]</scope>
    <source>
        <strain evidence="9">DSM 12906</strain>
    </source>
</reference>
<evidence type="ECO:0000313" key="8">
    <source>
        <dbReference type="EMBL" id="SHJ78817.1"/>
    </source>
</evidence>
<comment type="subcellular location">
    <subcellularLocation>
        <location evidence="6">Cell membrane</location>
        <topology evidence="6">Multi-pass membrane protein</topology>
    </subcellularLocation>
    <subcellularLocation>
        <location evidence="1">Membrane</location>
        <topology evidence="1">Multi-pass membrane protein</topology>
    </subcellularLocation>
</comment>
<dbReference type="RefSeq" id="WP_342741745.1">
    <property type="nucleotide sequence ID" value="NZ_FQZG01000081.1"/>
</dbReference>
<dbReference type="GO" id="GO:0010043">
    <property type="term" value="P:response to zinc ion"/>
    <property type="evidence" value="ECO:0007669"/>
    <property type="project" value="TreeGrafter"/>
</dbReference>
<feature type="transmembrane region" description="Helical" evidence="7">
    <location>
        <begin position="166"/>
        <end position="185"/>
    </location>
</feature>
<evidence type="ECO:0000256" key="3">
    <source>
        <dbReference type="ARBA" id="ARBA00022692"/>
    </source>
</evidence>
<gene>
    <name evidence="8" type="ORF">SAMN02745244_03260</name>
</gene>
<dbReference type="EMBL" id="FQZG01000081">
    <property type="protein sequence ID" value="SHJ78817.1"/>
    <property type="molecule type" value="Genomic_DNA"/>
</dbReference>
<feature type="transmembrane region" description="Helical" evidence="7">
    <location>
        <begin position="191"/>
        <end position="208"/>
    </location>
</feature>
<sequence>MIELFGMPFMQRALIAAVLSGLIAPAIGTFIVQRRMSLLGDGLGHVAIMGVGLAMLTGWAPLPVAAVVCIAGAVIVELLRQNGKASGDLGLAILFYGGLASGVLMAGMAGQGAGGLSSYLFGSLTSVSEQDILVIVALAVVILLFTIGLAPRLLAVTVDEAYAQVLGIRVRWLNLLIVVLAAVTVTVSMRTVGLLLVSALMVIPVSAAQQSFVGFYASFFGAMGIGVLAAIGGTVGSFYLDSATGATIVVTAIGLLGVSWLVGGKLRREDRFIPFIEDHGVHQHEPAEAHADPVHDPHRAEKLRIQHGDHIDYVHDGHRHAVHGDHYDEH</sequence>
<dbReference type="InterPro" id="IPR001626">
    <property type="entry name" value="ABC_TroCD"/>
</dbReference>
<feature type="transmembrane region" description="Helical" evidence="7">
    <location>
        <begin position="132"/>
        <end position="154"/>
    </location>
</feature>
<evidence type="ECO:0000256" key="1">
    <source>
        <dbReference type="ARBA" id="ARBA00004141"/>
    </source>
</evidence>
<accession>A0A1M6M5V7</accession>
<dbReference type="AlphaFoldDB" id="A0A1M6M5V7"/>
<organism evidence="8 9">
    <name type="scientific">Tessaracoccus bendigoensis DSM 12906</name>
    <dbReference type="NCBI Taxonomy" id="1123357"/>
    <lineage>
        <taxon>Bacteria</taxon>
        <taxon>Bacillati</taxon>
        <taxon>Actinomycetota</taxon>
        <taxon>Actinomycetes</taxon>
        <taxon>Propionibacteriales</taxon>
        <taxon>Propionibacteriaceae</taxon>
        <taxon>Tessaracoccus</taxon>
    </lineage>
</organism>
<keyword evidence="3 6" id="KW-0812">Transmembrane</keyword>
<evidence type="ECO:0000256" key="5">
    <source>
        <dbReference type="ARBA" id="ARBA00023136"/>
    </source>
</evidence>
<evidence type="ECO:0000256" key="6">
    <source>
        <dbReference type="RuleBase" id="RU003943"/>
    </source>
</evidence>